<sequence length="1589" mass="169015">MASGRDSFADLTLSQHGHEARTGDFVEGFPHGNFFLTCCGSGSSLRGCRRPSLVTVNERTSLGESDNLCATGRTMSSSKESRADKSFSSSPGEPTRVSPHPSPGLAETPNDSACSPPLSADGDLPSVGGASFLFERGAPTVVKVLEAHDEDVQAFTKLLLAFASTIISVLGDSGCEANGLKLSFFPSLASVHWFGAVVSGATDFSPGVDSHVLECVPTRDECVGGAVSTGDDGGAEACSPALVRAASMLAEVHQAFVRLVTDSSLSSPPEGTAAGGAPILTPQAELEQGEHDHCLPHHPADLVVIQKETELLRQEHHRKGHHAELVIEQPGEPSSDSDSGRSTDSCGERNGFVWNAAGVDKAPTTPPAGSCRRELGHHARADREEPVEERENEEYTGGWGDHDSRELPAEQASEETARKAKELKAATLRRTRILLSQGQKIRYEQQVLGRLSRAFSLCCILRSSPTVLSSFLLAVLASPGDYEDPLFRALGALWRLCDQAEPIAVEADAADEVVTVEKAAMMDRALHATNEEKETSQRHSTVCKQTRQRSHDKEIEPVESHETSATERAERSGEGERIQHDVPVGIACKCCPFSLINRAECVEYIRGFIANMIPFLLWIYASRCLLPAHKLCILHNLLSGLDASHEHFLFCSEQKEADAGCEAGPAAAFASLHAVEKALQSHLFLSSPPDNFSGVEDLLLLLAASPSALASARAGNEGCVATRSSGADAVSPLASGLPLVSLGAAVAAESPHAVLSLPSPGGPDFGQLLLFSAAAASAASASTSASSLSAALFPWARIDEALLGTLGTVEQAKLKGSDAASLTPFFHASGAAARAAAAAAFSAQRESSDDFVRVLTGRWHERQQFRQARRKGGNGFAGSRHEGLVGCRGDSPSQADGDKYIGKSRITSTDGGAHNAPASGVAESENGSGAPPSLREQERGEEAGRRVAAKTAVSCADGTDNTCGDLCDCFIKEQPSSSGCPPRLADASEAGTLVLIRGSLGPPLPRMTAERQQQLFVRCLSTFSFYSGVCSAVEDRAAEEFLVADFWLNLHEEARRQDGLFFEGSVCFPRSNEEMSIHRRNGVNLDLVGGRQNTSEASLRVGSAIGQKEEEIFLSAQEHMDFLAAGFLATVANNEAFEPVSLHHILPQAVLPLLLQELREGADVSSFSFSETSDTQTQEATASNESEHLCSLAGFSPGCACEPCRNAESLLEPSTNSESEDERSAGPESEGVPLDAAAAGSDANRRSLARVVGTALYNDPWALEDSSSGFANGAITGDKAVTSKLCQKTGPKQPRSGCGESLHTLDKLLQYSADPWNTGRVRMPVSESLMLQVGITLGRLLFGIEQKTVAARSTSGHSYAWRACLTGKRRASPPGAEDGAVDDEAWQDVVRPAIADQTRLLGGIFLGVNGLHTSPAQATPKAGIQQEAAVESTDYHIPEGGSTPCQKWRGLLTRHSCSRRQLLHLLLVHKTHHFACACRAANGTWGCDQLAQLASCQYASMLSLLTEDGRSAATAPDISADAKGETAQTATKKEETVTLPSWAWTSVRQMLLRRQFVCALQVGHHRAEAEMCLRAYWIFSALRNAFQKT</sequence>
<dbReference type="KEGG" id="bbes:BESB_067140"/>
<feature type="compositionally biased region" description="Basic and acidic residues" evidence="1">
    <location>
        <begin position="371"/>
        <end position="384"/>
    </location>
</feature>
<dbReference type="EMBL" id="NWUJ01000006">
    <property type="protein sequence ID" value="PFH34681.1"/>
    <property type="molecule type" value="Genomic_DNA"/>
</dbReference>
<feature type="compositionally biased region" description="Acidic residues" evidence="1">
    <location>
        <begin position="385"/>
        <end position="394"/>
    </location>
</feature>
<protein>
    <submittedName>
        <fullName evidence="2">Uncharacterized protein</fullName>
    </submittedName>
</protein>
<feature type="compositionally biased region" description="Low complexity" evidence="1">
    <location>
        <begin position="334"/>
        <end position="345"/>
    </location>
</feature>
<dbReference type="VEuPathDB" id="ToxoDB:BESB_067140"/>
<name>A0A2A9MEI4_BESBE</name>
<dbReference type="GeneID" id="40311640"/>
<feature type="region of interest" description="Disordered" evidence="1">
    <location>
        <begin position="529"/>
        <end position="576"/>
    </location>
</feature>
<proteinExistence type="predicted"/>
<dbReference type="OrthoDB" id="331667at2759"/>
<feature type="region of interest" description="Disordered" evidence="1">
    <location>
        <begin position="1212"/>
        <end position="1240"/>
    </location>
</feature>
<comment type="caution">
    <text evidence="2">The sequence shown here is derived from an EMBL/GenBank/DDBJ whole genome shotgun (WGS) entry which is preliminary data.</text>
</comment>
<evidence type="ECO:0000256" key="1">
    <source>
        <dbReference type="SAM" id="MobiDB-lite"/>
    </source>
</evidence>
<organism evidence="2 3">
    <name type="scientific">Besnoitia besnoiti</name>
    <name type="common">Apicomplexan protozoan</name>
    <dbReference type="NCBI Taxonomy" id="94643"/>
    <lineage>
        <taxon>Eukaryota</taxon>
        <taxon>Sar</taxon>
        <taxon>Alveolata</taxon>
        <taxon>Apicomplexa</taxon>
        <taxon>Conoidasida</taxon>
        <taxon>Coccidia</taxon>
        <taxon>Eucoccidiorida</taxon>
        <taxon>Eimeriorina</taxon>
        <taxon>Sarcocystidae</taxon>
        <taxon>Besnoitia</taxon>
    </lineage>
</organism>
<keyword evidence="3" id="KW-1185">Reference proteome</keyword>
<feature type="region of interest" description="Disordered" evidence="1">
    <location>
        <begin position="64"/>
        <end position="120"/>
    </location>
</feature>
<accession>A0A2A9MEI4</accession>
<feature type="region of interest" description="Disordered" evidence="1">
    <location>
        <begin position="316"/>
        <end position="412"/>
    </location>
</feature>
<reference evidence="2 3" key="1">
    <citation type="submission" date="2017-09" db="EMBL/GenBank/DDBJ databases">
        <title>Genome sequencing of Besnoitia besnoiti strain Bb-Ger1.</title>
        <authorList>
            <person name="Schares G."/>
            <person name="Venepally P."/>
            <person name="Lorenzi H.A."/>
        </authorList>
    </citation>
    <scope>NUCLEOTIDE SEQUENCE [LARGE SCALE GENOMIC DNA]</scope>
    <source>
        <strain evidence="2 3">Bb-Ger1</strain>
    </source>
</reference>
<feature type="compositionally biased region" description="Basic and acidic residues" evidence="1">
    <location>
        <begin position="935"/>
        <end position="945"/>
    </location>
</feature>
<gene>
    <name evidence="2" type="ORF">BESB_067140</name>
</gene>
<feature type="compositionally biased region" description="Basic and acidic residues" evidence="1">
    <location>
        <begin position="549"/>
        <end position="576"/>
    </location>
</feature>
<dbReference type="RefSeq" id="XP_029218690.1">
    <property type="nucleotide sequence ID" value="XM_029365107.1"/>
</dbReference>
<evidence type="ECO:0000313" key="2">
    <source>
        <dbReference type="EMBL" id="PFH34681.1"/>
    </source>
</evidence>
<evidence type="ECO:0000313" key="3">
    <source>
        <dbReference type="Proteomes" id="UP000224006"/>
    </source>
</evidence>
<feature type="region of interest" description="Disordered" evidence="1">
    <location>
        <begin position="866"/>
        <end position="945"/>
    </location>
</feature>
<dbReference type="Proteomes" id="UP000224006">
    <property type="component" value="Chromosome VI"/>
</dbReference>